<comment type="caution">
    <text evidence="2">The sequence shown here is derived from an EMBL/GenBank/DDBJ whole genome shotgun (WGS) entry which is preliminary data.</text>
</comment>
<dbReference type="EMBL" id="JAAAJA010000266">
    <property type="protein sequence ID" value="KAG0257246.1"/>
    <property type="molecule type" value="Genomic_DNA"/>
</dbReference>
<dbReference type="PROSITE" id="PS00028">
    <property type="entry name" value="ZINC_FINGER_C2H2_1"/>
    <property type="match status" value="1"/>
</dbReference>
<keyword evidence="3" id="KW-1185">Reference proteome</keyword>
<dbReference type="AlphaFoldDB" id="A0A9P6U2W6"/>
<accession>A0A9P6U2W6</accession>
<gene>
    <name evidence="2" type="ORF">BG011_004068</name>
</gene>
<name>A0A9P6U2W6_9FUNG</name>
<dbReference type="OrthoDB" id="2421942at2759"/>
<organism evidence="2 3">
    <name type="scientific">Mortierella polycephala</name>
    <dbReference type="NCBI Taxonomy" id="41804"/>
    <lineage>
        <taxon>Eukaryota</taxon>
        <taxon>Fungi</taxon>
        <taxon>Fungi incertae sedis</taxon>
        <taxon>Mucoromycota</taxon>
        <taxon>Mortierellomycotina</taxon>
        <taxon>Mortierellomycetes</taxon>
        <taxon>Mortierellales</taxon>
        <taxon>Mortierellaceae</taxon>
        <taxon>Mortierella</taxon>
    </lineage>
</organism>
<feature type="domain" description="C2H2-type" evidence="1">
    <location>
        <begin position="100"/>
        <end position="120"/>
    </location>
</feature>
<protein>
    <recommendedName>
        <fullName evidence="1">C2H2-type domain-containing protein</fullName>
    </recommendedName>
</protein>
<evidence type="ECO:0000259" key="1">
    <source>
        <dbReference type="PROSITE" id="PS00028"/>
    </source>
</evidence>
<evidence type="ECO:0000313" key="2">
    <source>
        <dbReference type="EMBL" id="KAG0257246.1"/>
    </source>
</evidence>
<evidence type="ECO:0000313" key="3">
    <source>
        <dbReference type="Proteomes" id="UP000726737"/>
    </source>
</evidence>
<dbReference type="SMART" id="SM00355">
    <property type="entry name" value="ZnF_C2H2"/>
    <property type="match status" value="3"/>
</dbReference>
<reference evidence="2" key="1">
    <citation type="journal article" date="2020" name="Fungal Divers.">
        <title>Resolving the Mortierellaceae phylogeny through synthesis of multi-gene phylogenetics and phylogenomics.</title>
        <authorList>
            <person name="Vandepol N."/>
            <person name="Liber J."/>
            <person name="Desiro A."/>
            <person name="Na H."/>
            <person name="Kennedy M."/>
            <person name="Barry K."/>
            <person name="Grigoriev I.V."/>
            <person name="Miller A.N."/>
            <person name="O'Donnell K."/>
            <person name="Stajich J.E."/>
            <person name="Bonito G."/>
        </authorList>
    </citation>
    <scope>NUCLEOTIDE SEQUENCE</scope>
    <source>
        <strain evidence="2">KOD948</strain>
    </source>
</reference>
<proteinExistence type="predicted"/>
<sequence length="511" mass="57012">MTHKCRFCPPTKDYDFNSLRSLRAHVAQIHDGGERFGPLRCTILGCQSQYLSRTRFVEHVASHGDVNGNVVKVGGSGAASDNNVDQGAEEDSEDVNWYTCSTCQKVYTSIDRFDSHLDGHSQVVLEESVQDSLENEDQTALSDIKSQLTDVAKNAEVVDVVLTWVVPSVCVHESGERSMAMLTRSSAKRQLDDPIIDVQPIKYHAKGVESDPKELKDALAGYRFGGLVETDLYEPIEPPLYLADFSKRKEEIARAFAGALLQSRFSVVLILKAEVYGRSPIEDIHGIELAKPKWEMKTIAVMLHDNTRKLLIGTHSYNILVTAAMDLEMGTVSVGASTPLHISSNTRLWCRKDRELNPLVERQLRSKFDDAITFANCAAVFYQFASWECQPVTIFKLLNYYKRKGSSGTKAVATLFSEIAKTQSITRTLLQSLRTELDAKDHSVAKTLRTMLEIFKADEQERPLLNDQKMSRLLRSLADGVCGAIRSLNDDKVVAAIKARSEVLLQDKPSH</sequence>
<dbReference type="InterPro" id="IPR013087">
    <property type="entry name" value="Znf_C2H2_type"/>
</dbReference>
<dbReference type="Proteomes" id="UP000726737">
    <property type="component" value="Unassembled WGS sequence"/>
</dbReference>